<dbReference type="RefSeq" id="WP_341273434.1">
    <property type="nucleotide sequence ID" value="NZ_SHKO01000001.1"/>
</dbReference>
<evidence type="ECO:0000313" key="5">
    <source>
        <dbReference type="Proteomes" id="UP000293398"/>
    </source>
</evidence>
<accession>A0A4Q7VT08</accession>
<feature type="domain" description="Solute-binding protein family 3/N-terminal" evidence="3">
    <location>
        <begin position="26"/>
        <end position="250"/>
    </location>
</feature>
<evidence type="ECO:0000259" key="3">
    <source>
        <dbReference type="SMART" id="SM00062"/>
    </source>
</evidence>
<evidence type="ECO:0000256" key="2">
    <source>
        <dbReference type="SAM" id="SignalP"/>
    </source>
</evidence>
<dbReference type="PANTHER" id="PTHR35936">
    <property type="entry name" value="MEMBRANE-BOUND LYTIC MUREIN TRANSGLYCOSYLASE F"/>
    <property type="match status" value="1"/>
</dbReference>
<dbReference type="AlphaFoldDB" id="A0A4Q7VT08"/>
<dbReference type="SUPFAM" id="SSF53850">
    <property type="entry name" value="Periplasmic binding protein-like II"/>
    <property type="match status" value="1"/>
</dbReference>
<dbReference type="EMBL" id="SHKO01000001">
    <property type="protein sequence ID" value="RZT99629.1"/>
    <property type="molecule type" value="Genomic_DNA"/>
</dbReference>
<dbReference type="SMART" id="SM00062">
    <property type="entry name" value="PBPb"/>
    <property type="match status" value="1"/>
</dbReference>
<sequence length="250" mass="27078">MGMKKLLSVCMLAACLNGSVALAADNYKVGSTPTGMPFTYLDATSGKIAGVMVDVIDAVSKKAGFTYEISPMVFSALIGSLQSKRIDIISAAMIKTDERAKIIDYTNTIFSYGEGLVVPDSDKTQYTSLEQLKDKTVGIQIGTAYIAPAQKAGVTDVKLYDASTDMMRDLEKGRVQAVLVDQPIAAAYLSNNMFKNVRLVESYKPVVVRDLGLITRKGETELQQKLNTAIDALKADGTIASILKKWKLEK</sequence>
<evidence type="ECO:0000313" key="4">
    <source>
        <dbReference type="EMBL" id="RZT99629.1"/>
    </source>
</evidence>
<protein>
    <submittedName>
        <fullName evidence="4">Amino acid ABC transporter substrate-binding protein (PAAT family)</fullName>
    </submittedName>
</protein>
<reference evidence="4 5" key="1">
    <citation type="submission" date="2019-02" db="EMBL/GenBank/DDBJ databases">
        <title>Genomic Encyclopedia of Type Strains, Phase IV (KMG-IV): sequencing the most valuable type-strain genomes for metagenomic binning, comparative biology and taxonomic classification.</title>
        <authorList>
            <person name="Goeker M."/>
        </authorList>
    </citation>
    <scope>NUCLEOTIDE SEQUENCE [LARGE SCALE GENOMIC DNA]</scope>
    <source>
        <strain evidence="4 5">DSM 23814</strain>
    </source>
</reference>
<dbReference type="CDD" id="cd13530">
    <property type="entry name" value="PBP2_peptides_like"/>
    <property type="match status" value="1"/>
</dbReference>
<dbReference type="Proteomes" id="UP000293398">
    <property type="component" value="Unassembled WGS sequence"/>
</dbReference>
<name>A0A4Q7VT08_9BURK</name>
<dbReference type="Pfam" id="PF00497">
    <property type="entry name" value="SBP_bac_3"/>
    <property type="match status" value="1"/>
</dbReference>
<feature type="chain" id="PRO_5020891158" evidence="2">
    <location>
        <begin position="24"/>
        <end position="250"/>
    </location>
</feature>
<keyword evidence="5" id="KW-1185">Reference proteome</keyword>
<gene>
    <name evidence="4" type="ORF">EV681_1421</name>
</gene>
<keyword evidence="1 2" id="KW-0732">Signal</keyword>
<dbReference type="InterPro" id="IPR001638">
    <property type="entry name" value="Solute-binding_3/MltF_N"/>
</dbReference>
<feature type="signal peptide" evidence="2">
    <location>
        <begin position="1"/>
        <end position="23"/>
    </location>
</feature>
<organism evidence="4 5">
    <name type="scientific">Advenella incenata</name>
    <dbReference type="NCBI Taxonomy" id="267800"/>
    <lineage>
        <taxon>Bacteria</taxon>
        <taxon>Pseudomonadati</taxon>
        <taxon>Pseudomonadota</taxon>
        <taxon>Betaproteobacteria</taxon>
        <taxon>Burkholderiales</taxon>
        <taxon>Alcaligenaceae</taxon>
    </lineage>
</organism>
<dbReference type="PANTHER" id="PTHR35936:SF17">
    <property type="entry name" value="ARGININE-BINDING EXTRACELLULAR PROTEIN ARTP"/>
    <property type="match status" value="1"/>
</dbReference>
<proteinExistence type="predicted"/>
<evidence type="ECO:0000256" key="1">
    <source>
        <dbReference type="ARBA" id="ARBA00022729"/>
    </source>
</evidence>
<dbReference type="Gene3D" id="3.40.190.10">
    <property type="entry name" value="Periplasmic binding protein-like II"/>
    <property type="match status" value="2"/>
</dbReference>
<comment type="caution">
    <text evidence="4">The sequence shown here is derived from an EMBL/GenBank/DDBJ whole genome shotgun (WGS) entry which is preliminary data.</text>
</comment>